<keyword evidence="10" id="KW-1185">Reference proteome</keyword>
<keyword evidence="2 7" id="KW-0813">Transport</keyword>
<protein>
    <submittedName>
        <fullName evidence="9">ABC transporter permease</fullName>
    </submittedName>
</protein>
<dbReference type="InterPro" id="IPR045621">
    <property type="entry name" value="BPD_transp_1_N"/>
</dbReference>
<reference evidence="9 10" key="1">
    <citation type="submission" date="2014-02" db="EMBL/GenBank/DDBJ databases">
        <title>The genome announcement of Streptomyces toyocaensis NRRL15009.</title>
        <authorList>
            <person name="Hong H.-J."/>
            <person name="Kwun M.J."/>
        </authorList>
    </citation>
    <scope>NUCLEOTIDE SEQUENCE [LARGE SCALE GENOMIC DNA]</scope>
    <source>
        <strain evidence="9 10">NRRL 15009</strain>
    </source>
</reference>
<name>A0A081XN41_STRTO</name>
<dbReference type="GO" id="GO:0055085">
    <property type="term" value="P:transmembrane transport"/>
    <property type="evidence" value="ECO:0007669"/>
    <property type="project" value="InterPro"/>
</dbReference>
<comment type="caution">
    <text evidence="9">The sequence shown here is derived from an EMBL/GenBank/DDBJ whole genome shotgun (WGS) entry which is preliminary data.</text>
</comment>
<evidence type="ECO:0000259" key="8">
    <source>
        <dbReference type="PROSITE" id="PS50928"/>
    </source>
</evidence>
<keyword evidence="6 7" id="KW-0472">Membrane</keyword>
<accession>A0A081XN41</accession>
<dbReference type="eggNOG" id="COG0601">
    <property type="taxonomic scope" value="Bacteria"/>
</dbReference>
<dbReference type="PANTHER" id="PTHR43163:SF6">
    <property type="entry name" value="DIPEPTIDE TRANSPORT SYSTEM PERMEASE PROTEIN DPPB-RELATED"/>
    <property type="match status" value="1"/>
</dbReference>
<dbReference type="AlphaFoldDB" id="A0A081XN41"/>
<feature type="transmembrane region" description="Helical" evidence="7">
    <location>
        <begin position="237"/>
        <end position="260"/>
    </location>
</feature>
<dbReference type="PROSITE" id="PS50928">
    <property type="entry name" value="ABC_TM1"/>
    <property type="match status" value="1"/>
</dbReference>
<dbReference type="CDD" id="cd06261">
    <property type="entry name" value="TM_PBP2"/>
    <property type="match status" value="1"/>
</dbReference>
<evidence type="ECO:0000256" key="7">
    <source>
        <dbReference type="RuleBase" id="RU363032"/>
    </source>
</evidence>
<feature type="transmembrane region" description="Helical" evidence="7">
    <location>
        <begin position="97"/>
        <end position="122"/>
    </location>
</feature>
<evidence type="ECO:0000256" key="2">
    <source>
        <dbReference type="ARBA" id="ARBA00022448"/>
    </source>
</evidence>
<dbReference type="STRING" id="55952.BU52_22335"/>
<evidence type="ECO:0000256" key="6">
    <source>
        <dbReference type="ARBA" id="ARBA00023136"/>
    </source>
</evidence>
<dbReference type="Pfam" id="PF00528">
    <property type="entry name" value="BPD_transp_1"/>
    <property type="match status" value="1"/>
</dbReference>
<dbReference type="Pfam" id="PF19300">
    <property type="entry name" value="BPD_transp_1_N"/>
    <property type="match status" value="1"/>
</dbReference>
<evidence type="ECO:0000313" key="10">
    <source>
        <dbReference type="Proteomes" id="UP000028341"/>
    </source>
</evidence>
<dbReference type="Gene3D" id="1.10.3720.10">
    <property type="entry name" value="MetI-like"/>
    <property type="match status" value="1"/>
</dbReference>
<evidence type="ECO:0000256" key="1">
    <source>
        <dbReference type="ARBA" id="ARBA00004651"/>
    </source>
</evidence>
<feature type="transmembrane region" description="Helical" evidence="7">
    <location>
        <begin position="134"/>
        <end position="157"/>
    </location>
</feature>
<evidence type="ECO:0000256" key="3">
    <source>
        <dbReference type="ARBA" id="ARBA00022475"/>
    </source>
</evidence>
<dbReference type="OrthoDB" id="9778910at2"/>
<dbReference type="RefSeq" id="WP_037936968.1">
    <property type="nucleotide sequence ID" value="NZ_JBFADL010000035.1"/>
</dbReference>
<feature type="transmembrane region" description="Helical" evidence="7">
    <location>
        <begin position="177"/>
        <end position="197"/>
    </location>
</feature>
<keyword evidence="5 7" id="KW-1133">Transmembrane helix</keyword>
<dbReference type="InterPro" id="IPR035906">
    <property type="entry name" value="MetI-like_sf"/>
</dbReference>
<proteinExistence type="inferred from homology"/>
<comment type="subcellular location">
    <subcellularLocation>
        <location evidence="1 7">Cell membrane</location>
        <topology evidence="1 7">Multi-pass membrane protein</topology>
    </subcellularLocation>
</comment>
<dbReference type="SUPFAM" id="SSF161098">
    <property type="entry name" value="MetI-like"/>
    <property type="match status" value="1"/>
</dbReference>
<evidence type="ECO:0000256" key="4">
    <source>
        <dbReference type="ARBA" id="ARBA00022692"/>
    </source>
</evidence>
<dbReference type="GO" id="GO:0005886">
    <property type="term" value="C:plasma membrane"/>
    <property type="evidence" value="ECO:0007669"/>
    <property type="project" value="UniProtKB-SubCell"/>
</dbReference>
<evidence type="ECO:0000313" key="9">
    <source>
        <dbReference type="EMBL" id="KES04964.1"/>
    </source>
</evidence>
<keyword evidence="4 7" id="KW-0812">Transmembrane</keyword>
<feature type="domain" description="ABC transmembrane type-1" evidence="8">
    <location>
        <begin position="95"/>
        <end position="303"/>
    </location>
</feature>
<comment type="similarity">
    <text evidence="7">Belongs to the binding-protein-dependent transport system permease family.</text>
</comment>
<dbReference type="InterPro" id="IPR000515">
    <property type="entry name" value="MetI-like"/>
</dbReference>
<dbReference type="Proteomes" id="UP000028341">
    <property type="component" value="Unassembled WGS sequence"/>
</dbReference>
<dbReference type="PANTHER" id="PTHR43163">
    <property type="entry name" value="DIPEPTIDE TRANSPORT SYSTEM PERMEASE PROTEIN DPPB-RELATED"/>
    <property type="match status" value="1"/>
</dbReference>
<dbReference type="EMBL" id="JFCB01000021">
    <property type="protein sequence ID" value="KES04964.1"/>
    <property type="molecule type" value="Genomic_DNA"/>
</dbReference>
<sequence>MIRFTIRRLLSGIVLLLVVTSATFFLAHLAIGDPTAGLLGNNATPAQRAALHERLGLDRPILAQYWDWFSHALSGDFGTSWRNFQPVSDQIALRVPVTLSVVVSATLLAAVVGTAVGITTGLRPGGHLAHVLKLASVVLFALPGFWVSLVLVMTFAVRLKWFPAVGYVPLTQSPSAWLSSITLPSVALALAAIVMIAEQLRNGFVEVNRQDFVRTLRARGLSSRRVTLHVLRNASPAALTVLAVMFVGLLGGAIVVEIIFNLPGIGSLTQSASQIGDIPILLGLTAVTVVFVVLINFLLDLVLGWINPKVREI</sequence>
<evidence type="ECO:0000256" key="5">
    <source>
        <dbReference type="ARBA" id="ARBA00022989"/>
    </source>
</evidence>
<gene>
    <name evidence="9" type="ORF">BU52_22335</name>
</gene>
<keyword evidence="3" id="KW-1003">Cell membrane</keyword>
<feature type="transmembrane region" description="Helical" evidence="7">
    <location>
        <begin position="280"/>
        <end position="306"/>
    </location>
</feature>
<organism evidence="9 10">
    <name type="scientific">Streptomyces toyocaensis</name>
    <dbReference type="NCBI Taxonomy" id="55952"/>
    <lineage>
        <taxon>Bacteria</taxon>
        <taxon>Bacillati</taxon>
        <taxon>Actinomycetota</taxon>
        <taxon>Actinomycetes</taxon>
        <taxon>Kitasatosporales</taxon>
        <taxon>Streptomycetaceae</taxon>
        <taxon>Streptomyces</taxon>
    </lineage>
</organism>